<proteinExistence type="predicted"/>
<dbReference type="EMBL" id="LT607753">
    <property type="protein sequence ID" value="SCG76445.1"/>
    <property type="molecule type" value="Genomic_DNA"/>
</dbReference>
<dbReference type="PROSITE" id="PS00041">
    <property type="entry name" value="HTH_ARAC_FAMILY_1"/>
    <property type="match status" value="1"/>
</dbReference>
<keyword evidence="3" id="KW-0804">Transcription</keyword>
<dbReference type="InterPro" id="IPR018062">
    <property type="entry name" value="HTH_AraC-typ_CS"/>
</dbReference>
<reference evidence="6" key="1">
    <citation type="submission" date="2016-06" db="EMBL/GenBank/DDBJ databases">
        <authorList>
            <person name="Varghese N."/>
            <person name="Submissions Spin"/>
        </authorList>
    </citation>
    <scope>NUCLEOTIDE SEQUENCE [LARGE SCALE GENOMIC DNA]</scope>
    <source>
        <strain evidence="6">DSM 45161</strain>
    </source>
</reference>
<evidence type="ECO:0000259" key="4">
    <source>
        <dbReference type="PROSITE" id="PS01124"/>
    </source>
</evidence>
<dbReference type="OrthoDB" id="4110300at2"/>
<accession>A0A1C5K0W3</accession>
<keyword evidence="1" id="KW-0805">Transcription regulation</keyword>
<dbReference type="PROSITE" id="PS01124">
    <property type="entry name" value="HTH_ARAC_FAMILY_2"/>
    <property type="match status" value="1"/>
</dbReference>
<evidence type="ECO:0000256" key="1">
    <source>
        <dbReference type="ARBA" id="ARBA00023015"/>
    </source>
</evidence>
<evidence type="ECO:0000256" key="2">
    <source>
        <dbReference type="ARBA" id="ARBA00023125"/>
    </source>
</evidence>
<dbReference type="InterPro" id="IPR029062">
    <property type="entry name" value="Class_I_gatase-like"/>
</dbReference>
<evidence type="ECO:0000256" key="3">
    <source>
        <dbReference type="ARBA" id="ARBA00023163"/>
    </source>
</evidence>
<dbReference type="Pfam" id="PF12833">
    <property type="entry name" value="HTH_18"/>
    <property type="match status" value="1"/>
</dbReference>
<dbReference type="CDD" id="cd03137">
    <property type="entry name" value="GATase1_AraC_1"/>
    <property type="match status" value="1"/>
</dbReference>
<dbReference type="InterPro" id="IPR018060">
    <property type="entry name" value="HTH_AraC"/>
</dbReference>
<dbReference type="Pfam" id="PF01965">
    <property type="entry name" value="DJ-1_PfpI"/>
    <property type="match status" value="1"/>
</dbReference>
<protein>
    <submittedName>
        <fullName evidence="5">Transcriptional regulator, AraC family with amidase-like domain</fullName>
    </submittedName>
</protein>
<dbReference type="InterPro" id="IPR002818">
    <property type="entry name" value="DJ-1/PfpI"/>
</dbReference>
<dbReference type="InterPro" id="IPR009057">
    <property type="entry name" value="Homeodomain-like_sf"/>
</dbReference>
<dbReference type="AlphaFoldDB" id="A0A1C5K0W3"/>
<dbReference type="SUPFAM" id="SSF52317">
    <property type="entry name" value="Class I glutamine amidotransferase-like"/>
    <property type="match status" value="1"/>
</dbReference>
<dbReference type="Proteomes" id="UP000198215">
    <property type="component" value="Chromosome I"/>
</dbReference>
<evidence type="ECO:0000313" key="5">
    <source>
        <dbReference type="EMBL" id="SCG76445.1"/>
    </source>
</evidence>
<dbReference type="RefSeq" id="WP_088978964.1">
    <property type="nucleotide sequence ID" value="NZ_LT607753.1"/>
</dbReference>
<dbReference type="PANTHER" id="PTHR43130:SF3">
    <property type="entry name" value="HTH-TYPE TRANSCRIPTIONAL REGULATOR RV1931C"/>
    <property type="match status" value="1"/>
</dbReference>
<name>A0A1C5K0W3_9ACTN</name>
<gene>
    <name evidence="5" type="ORF">GA0070614_5922</name>
</gene>
<keyword evidence="2" id="KW-0238">DNA-binding</keyword>
<keyword evidence="6" id="KW-1185">Reference proteome</keyword>
<dbReference type="InterPro" id="IPR052158">
    <property type="entry name" value="INH-QAR"/>
</dbReference>
<dbReference type="Gene3D" id="3.40.50.880">
    <property type="match status" value="1"/>
</dbReference>
<organism evidence="5 6">
    <name type="scientific">Micromonospora coxensis</name>
    <dbReference type="NCBI Taxonomy" id="356852"/>
    <lineage>
        <taxon>Bacteria</taxon>
        <taxon>Bacillati</taxon>
        <taxon>Actinomycetota</taxon>
        <taxon>Actinomycetes</taxon>
        <taxon>Micromonosporales</taxon>
        <taxon>Micromonosporaceae</taxon>
        <taxon>Micromonospora</taxon>
    </lineage>
</organism>
<dbReference type="SUPFAM" id="SSF46689">
    <property type="entry name" value="Homeodomain-like"/>
    <property type="match status" value="2"/>
</dbReference>
<dbReference type="GO" id="GO:0043565">
    <property type="term" value="F:sequence-specific DNA binding"/>
    <property type="evidence" value="ECO:0007669"/>
    <property type="project" value="InterPro"/>
</dbReference>
<feature type="domain" description="HTH araC/xylS-type" evidence="4">
    <location>
        <begin position="216"/>
        <end position="314"/>
    </location>
</feature>
<dbReference type="Gene3D" id="1.10.10.60">
    <property type="entry name" value="Homeodomain-like"/>
    <property type="match status" value="1"/>
</dbReference>
<dbReference type="PANTHER" id="PTHR43130">
    <property type="entry name" value="ARAC-FAMILY TRANSCRIPTIONAL REGULATOR"/>
    <property type="match status" value="1"/>
</dbReference>
<dbReference type="SMART" id="SM00342">
    <property type="entry name" value="HTH_ARAC"/>
    <property type="match status" value="1"/>
</dbReference>
<dbReference type="GO" id="GO:0003700">
    <property type="term" value="F:DNA-binding transcription factor activity"/>
    <property type="evidence" value="ECO:0007669"/>
    <property type="project" value="InterPro"/>
</dbReference>
<evidence type="ECO:0000313" key="6">
    <source>
        <dbReference type="Proteomes" id="UP000198215"/>
    </source>
</evidence>
<sequence>MAGHVVAVAVTDHLPIFELAVPQEVFGTDRRDIVDPWYELRLCAAAPGPLRMSGGGRLDPPYGLDALVEADTVLVPALARATQLDPPADLVEALRVAYARGSRIVGLCTGAYVLAAAGLLDRRRATTHWMNAQDFAARHPLVDLDPRVLYVDDGAVLTSAGTAAAIDLCLHLVRRDHGAAVAAEVARRMVVPPHRAGEHAQYPPPPVRGVPPDALGPALEWARSRLDQPLTVDDLARQAKLSPRTFARRFRETLGTTPLQWLLEQRVRLAQELLETTEDSVERIAHRTGFGSGANLRQHFGRVSGVSPRTYRHVFRYRAAATADHAAPDGQALAALRSDSAAG</sequence>